<reference evidence="3 4" key="1">
    <citation type="submission" date="2018-03" db="EMBL/GenBank/DDBJ databases">
        <title>Lachnoclostridium SNUG30386 gen.nov., sp.nov., isolated from human faeces.</title>
        <authorList>
            <person name="Seo B."/>
            <person name="Jeon K."/>
            <person name="Ko G."/>
        </authorList>
    </citation>
    <scope>NUCLEOTIDE SEQUENCE [LARGE SCALE GENOMIC DNA]</scope>
    <source>
        <strain evidence="3 4">SNUG30386</strain>
    </source>
</reference>
<sequence>MYRECYPLTDAFMVPNQYPQSRKEPRWRILAQVSENMYILCSALDGCVRYAPMYIHSFRPIAPRKILEAQLFNQQYQNYEDIPNVPDRLRWCRHHMGLMQKEVAELIGISRGHYIDFEVGYVDYYPKEIVDKLAELYGVPVDDLLDDYNRFLYKGQGKMIREYRESLGLKKKPFARLMGISPNLLRAWEDHQKRMNINSWNKYFKGKIKA</sequence>
<dbReference type="InterPro" id="IPR001387">
    <property type="entry name" value="Cro/C1-type_HTH"/>
</dbReference>
<dbReference type="EMBL" id="PYLO01000001">
    <property type="protein sequence ID" value="PST38931.1"/>
    <property type="molecule type" value="Genomic_DNA"/>
</dbReference>
<dbReference type="SUPFAM" id="SSF47413">
    <property type="entry name" value="lambda repressor-like DNA-binding domains"/>
    <property type="match status" value="2"/>
</dbReference>
<keyword evidence="1" id="KW-0238">DNA-binding</keyword>
<protein>
    <recommendedName>
        <fullName evidence="2">HTH cro/C1-type domain-containing protein</fullName>
    </recommendedName>
</protein>
<keyword evidence="4" id="KW-1185">Reference proteome</keyword>
<dbReference type="PANTHER" id="PTHR46558">
    <property type="entry name" value="TRACRIPTIONAL REGULATORY PROTEIN-RELATED-RELATED"/>
    <property type="match status" value="1"/>
</dbReference>
<dbReference type="GO" id="GO:0003677">
    <property type="term" value="F:DNA binding"/>
    <property type="evidence" value="ECO:0007669"/>
    <property type="project" value="UniProtKB-KW"/>
</dbReference>
<dbReference type="SMART" id="SM00530">
    <property type="entry name" value="HTH_XRE"/>
    <property type="match status" value="2"/>
</dbReference>
<evidence type="ECO:0000313" key="4">
    <source>
        <dbReference type="Proteomes" id="UP000241048"/>
    </source>
</evidence>
<comment type="caution">
    <text evidence="3">The sequence shown here is derived from an EMBL/GenBank/DDBJ whole genome shotgun (WGS) entry which is preliminary data.</text>
</comment>
<organism evidence="3 4">
    <name type="scientific">Clostridium fessum</name>
    <dbReference type="NCBI Taxonomy" id="2126740"/>
    <lineage>
        <taxon>Bacteria</taxon>
        <taxon>Bacillati</taxon>
        <taxon>Bacillota</taxon>
        <taxon>Clostridia</taxon>
        <taxon>Eubacteriales</taxon>
        <taxon>Clostridiaceae</taxon>
        <taxon>Clostridium</taxon>
    </lineage>
</organism>
<dbReference type="Gene3D" id="1.10.260.40">
    <property type="entry name" value="lambda repressor-like DNA-binding domains"/>
    <property type="match status" value="2"/>
</dbReference>
<dbReference type="Proteomes" id="UP000241048">
    <property type="component" value="Unassembled WGS sequence"/>
</dbReference>
<dbReference type="AlphaFoldDB" id="A0A2T3FUJ9"/>
<dbReference type="Pfam" id="PF13560">
    <property type="entry name" value="HTH_31"/>
    <property type="match status" value="1"/>
</dbReference>
<evidence type="ECO:0000259" key="2">
    <source>
        <dbReference type="PROSITE" id="PS50943"/>
    </source>
</evidence>
<dbReference type="PANTHER" id="PTHR46558:SF11">
    <property type="entry name" value="HTH-TYPE TRANSCRIPTIONAL REGULATOR XRE"/>
    <property type="match status" value="1"/>
</dbReference>
<evidence type="ECO:0000313" key="3">
    <source>
        <dbReference type="EMBL" id="PST38931.1"/>
    </source>
</evidence>
<dbReference type="CDD" id="cd00093">
    <property type="entry name" value="HTH_XRE"/>
    <property type="match status" value="2"/>
</dbReference>
<gene>
    <name evidence="3" type="ORF">C7U56_03140</name>
</gene>
<dbReference type="InterPro" id="IPR010982">
    <property type="entry name" value="Lambda_DNA-bd_dom_sf"/>
</dbReference>
<evidence type="ECO:0000256" key="1">
    <source>
        <dbReference type="ARBA" id="ARBA00023125"/>
    </source>
</evidence>
<proteinExistence type="predicted"/>
<name>A0A2T3FUJ9_9CLOT</name>
<feature type="domain" description="HTH cro/C1-type" evidence="2">
    <location>
        <begin position="89"/>
        <end position="144"/>
    </location>
</feature>
<dbReference type="PROSITE" id="PS50943">
    <property type="entry name" value="HTH_CROC1"/>
    <property type="match status" value="1"/>
</dbReference>
<accession>A0A2T3FUJ9</accession>